<evidence type="ECO:0000313" key="3">
    <source>
        <dbReference type="EMBL" id="MBB6480442.1"/>
    </source>
</evidence>
<dbReference type="InterPro" id="IPR051691">
    <property type="entry name" value="Metab_Enz_Cyan_OpOx_G3PDH"/>
</dbReference>
<dbReference type="PRINTS" id="PR00469">
    <property type="entry name" value="PNDRDTASEII"/>
</dbReference>
<keyword evidence="4" id="KW-1185">Reference proteome</keyword>
<dbReference type="PRINTS" id="PR00368">
    <property type="entry name" value="FADPNR"/>
</dbReference>
<evidence type="ECO:0000256" key="1">
    <source>
        <dbReference type="ARBA" id="ARBA00023002"/>
    </source>
</evidence>
<accession>A0A841RDI5</accession>
<dbReference type="AlphaFoldDB" id="A0A841RDI5"/>
<dbReference type="EMBL" id="JACHGJ010000003">
    <property type="protein sequence ID" value="MBB6480442.1"/>
    <property type="molecule type" value="Genomic_DNA"/>
</dbReference>
<feature type="domain" description="FAD/NAD(P)-binding" evidence="2">
    <location>
        <begin position="5"/>
        <end position="307"/>
    </location>
</feature>
<gene>
    <name evidence="3" type="ORF">HNR50_002105</name>
</gene>
<name>A0A841RDI5_9SPIO</name>
<protein>
    <submittedName>
        <fullName evidence="3">NADPH-dependent 2,4-dienoyl-CoA reductase/sulfur reductase-like enzyme</fullName>
    </submittedName>
</protein>
<sequence>MNRVYDVIVIGAGPAGMAAALEVAERGDSVLIIEREDRPGGILNQCIHDGFGLVKFKEKLTGPEYADLYVGRVEKAGIEILTSTFLLELRKRKDLFLMKLVSSEKGVFPLEGKAVIVSTGCRERSDRQIFIHGDRPAGIFTAGQAQAFINRMGYMPGKRAVILGSGDIGLIMARRLTLEGALVEGVYEIQSKPSGLQRNISQCLNDFSIPLHLGRTVSRIFGKGRIEAVEVVYVDERMKPVTGTETIIPCDCLILSVGLIPEIDILKDLPVERDGSTGGIVTDEQMQSPHVPGLFSCGNAHHVYDLVDYVSDSGEVAGAAASQYVREATA</sequence>
<organism evidence="3 4">
    <name type="scientific">Spirochaeta isovalerica</name>
    <dbReference type="NCBI Taxonomy" id="150"/>
    <lineage>
        <taxon>Bacteria</taxon>
        <taxon>Pseudomonadati</taxon>
        <taxon>Spirochaetota</taxon>
        <taxon>Spirochaetia</taxon>
        <taxon>Spirochaetales</taxon>
        <taxon>Spirochaetaceae</taxon>
        <taxon>Spirochaeta</taxon>
    </lineage>
</organism>
<dbReference type="PANTHER" id="PTHR42949">
    <property type="entry name" value="ANAEROBIC GLYCEROL-3-PHOSPHATE DEHYDROGENASE SUBUNIT B"/>
    <property type="match status" value="1"/>
</dbReference>
<dbReference type="Pfam" id="PF07992">
    <property type="entry name" value="Pyr_redox_2"/>
    <property type="match status" value="1"/>
</dbReference>
<proteinExistence type="predicted"/>
<comment type="caution">
    <text evidence="3">The sequence shown here is derived from an EMBL/GenBank/DDBJ whole genome shotgun (WGS) entry which is preliminary data.</text>
</comment>
<dbReference type="Gene3D" id="3.50.50.60">
    <property type="entry name" value="FAD/NAD(P)-binding domain"/>
    <property type="match status" value="2"/>
</dbReference>
<evidence type="ECO:0000259" key="2">
    <source>
        <dbReference type="Pfam" id="PF07992"/>
    </source>
</evidence>
<keyword evidence="1" id="KW-0560">Oxidoreductase</keyword>
<dbReference type="InterPro" id="IPR023753">
    <property type="entry name" value="FAD/NAD-binding_dom"/>
</dbReference>
<dbReference type="PANTHER" id="PTHR42949:SF3">
    <property type="entry name" value="ANAEROBIC GLYCEROL-3-PHOSPHATE DEHYDROGENASE SUBUNIT B"/>
    <property type="match status" value="1"/>
</dbReference>
<dbReference type="GO" id="GO:0016491">
    <property type="term" value="F:oxidoreductase activity"/>
    <property type="evidence" value="ECO:0007669"/>
    <property type="project" value="UniProtKB-KW"/>
</dbReference>
<dbReference type="InterPro" id="IPR036188">
    <property type="entry name" value="FAD/NAD-bd_sf"/>
</dbReference>
<evidence type="ECO:0000313" key="4">
    <source>
        <dbReference type="Proteomes" id="UP000587760"/>
    </source>
</evidence>
<reference evidence="3 4" key="1">
    <citation type="submission" date="2020-08" db="EMBL/GenBank/DDBJ databases">
        <title>Genomic Encyclopedia of Type Strains, Phase IV (KMG-IV): sequencing the most valuable type-strain genomes for metagenomic binning, comparative biology and taxonomic classification.</title>
        <authorList>
            <person name="Goeker M."/>
        </authorList>
    </citation>
    <scope>NUCLEOTIDE SEQUENCE [LARGE SCALE GENOMIC DNA]</scope>
    <source>
        <strain evidence="3 4">DSM 2461</strain>
    </source>
</reference>
<dbReference type="Proteomes" id="UP000587760">
    <property type="component" value="Unassembled WGS sequence"/>
</dbReference>
<dbReference type="SUPFAM" id="SSF51905">
    <property type="entry name" value="FAD/NAD(P)-binding domain"/>
    <property type="match status" value="1"/>
</dbReference>